<dbReference type="GO" id="GO:0032991">
    <property type="term" value="C:protein-containing complex"/>
    <property type="evidence" value="ECO:0007669"/>
    <property type="project" value="UniProtKB-ARBA"/>
</dbReference>
<feature type="non-terminal residue" evidence="3">
    <location>
        <position position="567"/>
    </location>
</feature>
<dbReference type="InterPro" id="IPR036465">
    <property type="entry name" value="vWFA_dom_sf"/>
</dbReference>
<evidence type="ECO:0000259" key="2">
    <source>
        <dbReference type="Pfam" id="PF08434"/>
    </source>
</evidence>
<keyword evidence="4" id="KW-1185">Reference proteome</keyword>
<evidence type="ECO:0000313" key="4">
    <source>
        <dbReference type="Proteomes" id="UP001497623"/>
    </source>
</evidence>
<protein>
    <recommendedName>
        <fullName evidence="2">Calcium-activated chloride channel N-terminal domain-containing protein</fullName>
    </recommendedName>
</protein>
<proteinExistence type="predicted"/>
<dbReference type="Pfam" id="PF08434">
    <property type="entry name" value="CLCA"/>
    <property type="match status" value="1"/>
</dbReference>
<keyword evidence="1" id="KW-0732">Signal</keyword>
<dbReference type="EMBL" id="CAXKWB010000789">
    <property type="protein sequence ID" value="CAL4062253.1"/>
    <property type="molecule type" value="Genomic_DNA"/>
</dbReference>
<sequence>MWKYVLCSITLMIIGASGDITVTNNAYNGIVIAMRDDLNEANCNTNFEAIKSMISSASELLYNATGNRLSFGEVKVVVPETWTCGGIANSSEGIRLSDAHVMVAPSHPVFLNNPWTQQPRGCGEQGDFIYIPEGYLSSTSEEVYGTTAQAFVQEWAKFRWGVFEETGHSGDAMFPPSYHAMSNDSLTFLPNYCTDQEIVGEQSCTDSTEEKDCIFTPNTDNSNYGITSSLLSVPFLKNVVSFCDSSTHKSDVPTKQNIICDGKSAWDVIKNSLDISENKPSENAPAPIFTLLTATPAFTDKIVIAVEHSHNTAINEDTWEFLRDAVKKFIEVDVKANTAVGLILFSNTIENIYNLTILSSIDERIKLSSLVPKGDSKSTETKNLLEAITKAAALLSNDGAIILMTANLKKLEVEASGLVSAAGGNSVWPILYPHKDGIDTSVYETLAQNTGGHTLTVKSDTHTPLGGFGDFQDVNNYHDMSLKMLQIQSNISNIGTLNEIGVKDCNVQDKDCNVNFEVDDPALYEEEYIIEIYAATSDNPTANFENLEAEIISEHDTYKAYKIKGEM</sequence>
<dbReference type="InterPro" id="IPR013642">
    <property type="entry name" value="CLCA_N"/>
</dbReference>
<organism evidence="3 4">
    <name type="scientific">Meganyctiphanes norvegica</name>
    <name type="common">Northern krill</name>
    <name type="synonym">Thysanopoda norvegica</name>
    <dbReference type="NCBI Taxonomy" id="48144"/>
    <lineage>
        <taxon>Eukaryota</taxon>
        <taxon>Metazoa</taxon>
        <taxon>Ecdysozoa</taxon>
        <taxon>Arthropoda</taxon>
        <taxon>Crustacea</taxon>
        <taxon>Multicrustacea</taxon>
        <taxon>Malacostraca</taxon>
        <taxon>Eumalacostraca</taxon>
        <taxon>Eucarida</taxon>
        <taxon>Euphausiacea</taxon>
        <taxon>Euphausiidae</taxon>
        <taxon>Meganyctiphanes</taxon>
    </lineage>
</organism>
<name>A0AAV2PNW7_MEGNR</name>
<gene>
    <name evidence="3" type="ORF">MNOR_LOCUS2552</name>
</gene>
<dbReference type="Proteomes" id="UP001497623">
    <property type="component" value="Unassembled WGS sequence"/>
</dbReference>
<evidence type="ECO:0000256" key="1">
    <source>
        <dbReference type="SAM" id="SignalP"/>
    </source>
</evidence>
<feature type="domain" description="Calcium-activated chloride channel N-terminal" evidence="2">
    <location>
        <begin position="20"/>
        <end position="280"/>
    </location>
</feature>
<comment type="caution">
    <text evidence="3">The sequence shown here is derived from an EMBL/GenBank/DDBJ whole genome shotgun (WGS) entry which is preliminary data.</text>
</comment>
<dbReference type="SUPFAM" id="SSF53300">
    <property type="entry name" value="vWA-like"/>
    <property type="match status" value="1"/>
</dbReference>
<accession>A0AAV2PNW7</accession>
<evidence type="ECO:0000313" key="3">
    <source>
        <dbReference type="EMBL" id="CAL4062253.1"/>
    </source>
</evidence>
<feature type="signal peptide" evidence="1">
    <location>
        <begin position="1"/>
        <end position="18"/>
    </location>
</feature>
<feature type="chain" id="PRO_5043797111" description="Calcium-activated chloride channel N-terminal domain-containing protein" evidence="1">
    <location>
        <begin position="19"/>
        <end position="567"/>
    </location>
</feature>
<dbReference type="AlphaFoldDB" id="A0AAV2PNW7"/>
<reference evidence="3 4" key="1">
    <citation type="submission" date="2024-05" db="EMBL/GenBank/DDBJ databases">
        <authorList>
            <person name="Wallberg A."/>
        </authorList>
    </citation>
    <scope>NUCLEOTIDE SEQUENCE [LARGE SCALE GENOMIC DNA]</scope>
</reference>